<evidence type="ECO:0000313" key="1">
    <source>
        <dbReference type="EMBL" id="KAE9090598.1"/>
    </source>
</evidence>
<sequence>MCMKVECPTCQKATWKGCGQHIDAALTGASPTPKDTLAIANHSLTRCFCLQA</sequence>
<proteinExistence type="predicted"/>
<name>A0A6A3R757_9STRA</name>
<dbReference type="AlphaFoldDB" id="A0A6A3R757"/>
<organism evidence="1 2">
    <name type="scientific">Phytophthora fragariae</name>
    <dbReference type="NCBI Taxonomy" id="53985"/>
    <lineage>
        <taxon>Eukaryota</taxon>
        <taxon>Sar</taxon>
        <taxon>Stramenopiles</taxon>
        <taxon>Oomycota</taxon>
        <taxon>Peronosporomycetes</taxon>
        <taxon>Peronosporales</taxon>
        <taxon>Peronosporaceae</taxon>
        <taxon>Phytophthora</taxon>
    </lineage>
</organism>
<evidence type="ECO:0000313" key="2">
    <source>
        <dbReference type="Proteomes" id="UP000440732"/>
    </source>
</evidence>
<gene>
    <name evidence="1" type="ORF">PF006_g25118</name>
</gene>
<dbReference type="EMBL" id="QXGA01002883">
    <property type="protein sequence ID" value="KAE9090598.1"/>
    <property type="molecule type" value="Genomic_DNA"/>
</dbReference>
<comment type="caution">
    <text evidence="1">The sequence shown here is derived from an EMBL/GenBank/DDBJ whole genome shotgun (WGS) entry which is preliminary data.</text>
</comment>
<protein>
    <submittedName>
        <fullName evidence="1">Uncharacterized protein</fullName>
    </submittedName>
</protein>
<dbReference type="Proteomes" id="UP000440732">
    <property type="component" value="Unassembled WGS sequence"/>
</dbReference>
<reference evidence="1 2" key="1">
    <citation type="submission" date="2018-08" db="EMBL/GenBank/DDBJ databases">
        <title>Genomic investigation of the strawberry pathogen Phytophthora fragariae indicates pathogenicity is determined by transcriptional variation in three key races.</title>
        <authorList>
            <person name="Adams T.M."/>
            <person name="Armitage A.D."/>
            <person name="Sobczyk M.K."/>
            <person name="Bates H.J."/>
            <person name="Dunwell J.M."/>
            <person name="Nellist C.F."/>
            <person name="Harrison R.J."/>
        </authorList>
    </citation>
    <scope>NUCLEOTIDE SEQUENCE [LARGE SCALE GENOMIC DNA]</scope>
    <source>
        <strain evidence="1 2">NOV-5</strain>
    </source>
</reference>
<accession>A0A6A3R757</accession>